<dbReference type="SUPFAM" id="SSF140931">
    <property type="entry name" value="Fic-like"/>
    <property type="match status" value="1"/>
</dbReference>
<evidence type="ECO:0008006" key="3">
    <source>
        <dbReference type="Google" id="ProtNLM"/>
    </source>
</evidence>
<accession>A0A9D9ND66</accession>
<dbReference type="AlphaFoldDB" id="A0A9D9ND66"/>
<dbReference type="Proteomes" id="UP000810292">
    <property type="component" value="Unassembled WGS sequence"/>
</dbReference>
<reference evidence="1" key="2">
    <citation type="journal article" date="2021" name="PeerJ">
        <title>Extensive microbial diversity within the chicken gut microbiome revealed by metagenomics and culture.</title>
        <authorList>
            <person name="Gilroy R."/>
            <person name="Ravi A."/>
            <person name="Getino M."/>
            <person name="Pursley I."/>
            <person name="Horton D.L."/>
            <person name="Alikhan N.F."/>
            <person name="Baker D."/>
            <person name="Gharbi K."/>
            <person name="Hall N."/>
            <person name="Watson M."/>
            <person name="Adriaenssens E.M."/>
            <person name="Foster-Nyarko E."/>
            <person name="Jarju S."/>
            <person name="Secka A."/>
            <person name="Antonio M."/>
            <person name="Oren A."/>
            <person name="Chaudhuri R.R."/>
            <person name="La Ragione R."/>
            <person name="Hildebrand F."/>
            <person name="Pallen M.J."/>
        </authorList>
    </citation>
    <scope>NUCLEOTIDE SEQUENCE</scope>
    <source>
        <strain evidence="1">14700</strain>
    </source>
</reference>
<protein>
    <recommendedName>
        <fullName evidence="3">Fido domain-containing protein</fullName>
    </recommendedName>
</protein>
<comment type="caution">
    <text evidence="1">The sequence shown here is derived from an EMBL/GenBank/DDBJ whole genome shotgun (WGS) entry which is preliminary data.</text>
</comment>
<name>A0A9D9ND66_9SPIO</name>
<dbReference type="InterPro" id="IPR036597">
    <property type="entry name" value="Fido-like_dom_sf"/>
</dbReference>
<evidence type="ECO:0000313" key="2">
    <source>
        <dbReference type="Proteomes" id="UP000810292"/>
    </source>
</evidence>
<gene>
    <name evidence="1" type="ORF">IAA72_03245</name>
</gene>
<dbReference type="EMBL" id="JADIMF010000050">
    <property type="protein sequence ID" value="MBO8468785.1"/>
    <property type="molecule type" value="Genomic_DNA"/>
</dbReference>
<proteinExistence type="predicted"/>
<sequence>MKYIDVKEASAKWGISDRRIRLLCTQGRIDGAIKLGWSWTIPADTPKPRDGRVLRRYRTVDIRPGNVDVEAIDNLKLSHPVDSSLYDSAAFRNIIRESVETLLSYDEAFIDDRDVRAILAGRVVPSVPLELHLAILNFRSVLFSQVRNKERWCEKDLRDMRVRLMQGIDDENAAEYRKGYAVYPPRDGENPAVPDQMETVLMQYENSWRNMHPVISAVLLYAAMLRVVPYEDYKSMFSYLVLSGELLRNGILPPLFSKGDAEEAKAAFLLAAKRGNYEDFTHFIERKIHDSYKALENV</sequence>
<dbReference type="Gene3D" id="1.10.3290.10">
    <property type="entry name" value="Fido-like domain"/>
    <property type="match status" value="1"/>
</dbReference>
<evidence type="ECO:0000313" key="1">
    <source>
        <dbReference type="EMBL" id="MBO8468785.1"/>
    </source>
</evidence>
<organism evidence="1 2">
    <name type="scientific">Candidatus Ornithospirochaeta stercoravium</name>
    <dbReference type="NCBI Taxonomy" id="2840897"/>
    <lineage>
        <taxon>Bacteria</taxon>
        <taxon>Pseudomonadati</taxon>
        <taxon>Spirochaetota</taxon>
        <taxon>Spirochaetia</taxon>
        <taxon>Spirochaetales</taxon>
        <taxon>Spirochaetaceae</taxon>
        <taxon>Spirochaetaceae incertae sedis</taxon>
        <taxon>Candidatus Ornithospirochaeta</taxon>
    </lineage>
</organism>
<reference evidence="1" key="1">
    <citation type="submission" date="2020-10" db="EMBL/GenBank/DDBJ databases">
        <authorList>
            <person name="Gilroy R."/>
        </authorList>
    </citation>
    <scope>NUCLEOTIDE SEQUENCE</scope>
    <source>
        <strain evidence="1">14700</strain>
    </source>
</reference>